<evidence type="ECO:0008006" key="6">
    <source>
        <dbReference type="Google" id="ProtNLM"/>
    </source>
</evidence>
<dbReference type="SUPFAM" id="SSF54285">
    <property type="entry name" value="MoaD/ThiS"/>
    <property type="match status" value="1"/>
</dbReference>
<gene>
    <name evidence="4" type="ORF">C6P46_000776</name>
    <name evidence="3" type="ORF">C6P46_001975</name>
    <name evidence="2" type="ORF">C6P46_002347</name>
    <name evidence="1" type="ORF">C6P46_002865</name>
</gene>
<evidence type="ECO:0000313" key="5">
    <source>
        <dbReference type="Proteomes" id="UP000777482"/>
    </source>
</evidence>
<name>A0A9P7B1G7_RHOMI</name>
<organism evidence="1 5">
    <name type="scientific">Rhodotorula mucilaginosa</name>
    <name type="common">Yeast</name>
    <name type="synonym">Rhodotorula rubra</name>
    <dbReference type="NCBI Taxonomy" id="5537"/>
    <lineage>
        <taxon>Eukaryota</taxon>
        <taxon>Fungi</taxon>
        <taxon>Dikarya</taxon>
        <taxon>Basidiomycota</taxon>
        <taxon>Pucciniomycotina</taxon>
        <taxon>Microbotryomycetes</taxon>
        <taxon>Sporidiobolales</taxon>
        <taxon>Sporidiobolaceae</taxon>
        <taxon>Rhodotorula</taxon>
    </lineage>
</organism>
<dbReference type="InterPro" id="IPR012675">
    <property type="entry name" value="Beta-grasp_dom_sf"/>
</dbReference>
<proteinExistence type="predicted"/>
<evidence type="ECO:0000313" key="4">
    <source>
        <dbReference type="EMBL" id="KAG0655687.1"/>
    </source>
</evidence>
<dbReference type="OrthoDB" id="2520693at2759"/>
<evidence type="ECO:0000313" key="1">
    <source>
        <dbReference type="EMBL" id="KAG0653396.1"/>
    </source>
</evidence>
<dbReference type="InterPro" id="IPR016155">
    <property type="entry name" value="Mopterin_synth/thiamin_S_b"/>
</dbReference>
<dbReference type="Proteomes" id="UP000777482">
    <property type="component" value="Unassembled WGS sequence"/>
</dbReference>
<keyword evidence="5" id="KW-1185">Reference proteome</keyword>
<evidence type="ECO:0000313" key="2">
    <source>
        <dbReference type="EMBL" id="KAG0653698.1"/>
    </source>
</evidence>
<reference evidence="1 5" key="1">
    <citation type="submission" date="2020-11" db="EMBL/GenBank/DDBJ databases">
        <title>Kefir isolates.</title>
        <authorList>
            <person name="Marcisauskas S."/>
            <person name="Kim Y."/>
            <person name="Blasche S."/>
        </authorList>
    </citation>
    <scope>NUCLEOTIDE SEQUENCE [LARGE SCALE GENOMIC DNA]</scope>
    <source>
        <strain evidence="1 5">KR</strain>
    </source>
</reference>
<dbReference type="Gene3D" id="3.10.20.30">
    <property type="match status" value="1"/>
</dbReference>
<dbReference type="EMBL" id="PUHQ01000181">
    <property type="protein sequence ID" value="KAG0653698.1"/>
    <property type="molecule type" value="Genomic_DNA"/>
</dbReference>
<sequence>MDGAPQTSPGPTIELLYFAGVRTAIPGEPASQKVHLPSTPSPFALSDLRDYFIKSVHPGNDEFAHVLGKSAWSVNEEMIDEDAEAQVLLRGGETVCPIPPVSGG</sequence>
<dbReference type="EMBL" id="PUHQ01000161">
    <property type="protein sequence ID" value="KAG0654121.1"/>
    <property type="molecule type" value="Genomic_DNA"/>
</dbReference>
<dbReference type="EMBL" id="PUHQ01000114">
    <property type="protein sequence ID" value="KAG0655687.1"/>
    <property type="molecule type" value="Genomic_DNA"/>
</dbReference>
<protein>
    <recommendedName>
        <fullName evidence="6">Molybdopterin synthase sulfur carrier subunit</fullName>
    </recommendedName>
</protein>
<dbReference type="AlphaFoldDB" id="A0A9P7B1G7"/>
<dbReference type="EMBL" id="PUHQ01000213">
    <property type="protein sequence ID" value="KAG0653396.1"/>
    <property type="molecule type" value="Genomic_DNA"/>
</dbReference>
<accession>A0A9P7B1G7</accession>
<comment type="caution">
    <text evidence="1">The sequence shown here is derived from an EMBL/GenBank/DDBJ whole genome shotgun (WGS) entry which is preliminary data.</text>
</comment>
<evidence type="ECO:0000313" key="3">
    <source>
        <dbReference type="EMBL" id="KAG0654121.1"/>
    </source>
</evidence>